<dbReference type="CDD" id="cd22679">
    <property type="entry name" value="FHA_SLMAP"/>
    <property type="match status" value="1"/>
</dbReference>
<dbReference type="FunFam" id="2.60.200.20:FF:000127">
    <property type="entry name" value="Uncharacterized protein C3H7.13"/>
    <property type="match status" value="1"/>
</dbReference>
<feature type="compositionally biased region" description="Low complexity" evidence="1">
    <location>
        <begin position="624"/>
        <end position="635"/>
    </location>
</feature>
<dbReference type="PROSITE" id="PS50006">
    <property type="entry name" value="FHA_DOMAIN"/>
    <property type="match status" value="1"/>
</dbReference>
<dbReference type="Proteomes" id="UP000306584">
    <property type="component" value="Unassembled WGS sequence"/>
</dbReference>
<feature type="domain" description="FHA" evidence="2">
    <location>
        <begin position="197"/>
        <end position="254"/>
    </location>
</feature>
<feature type="compositionally biased region" description="Low complexity" evidence="1">
    <location>
        <begin position="48"/>
        <end position="78"/>
    </location>
</feature>
<dbReference type="InterPro" id="IPR000253">
    <property type="entry name" value="FHA_dom"/>
</dbReference>
<feature type="compositionally biased region" description="Low complexity" evidence="1">
    <location>
        <begin position="320"/>
        <end position="334"/>
    </location>
</feature>
<accession>A0A4S9LQY8</accession>
<evidence type="ECO:0000313" key="4">
    <source>
        <dbReference type="Proteomes" id="UP000306584"/>
    </source>
</evidence>
<feature type="compositionally biased region" description="Pro residues" evidence="1">
    <location>
        <begin position="423"/>
        <end position="436"/>
    </location>
</feature>
<dbReference type="PANTHER" id="PTHR15715">
    <property type="entry name" value="CENTROSOMAL PROTEIN OF 170 KDA"/>
    <property type="match status" value="1"/>
</dbReference>
<evidence type="ECO:0000259" key="2">
    <source>
        <dbReference type="PROSITE" id="PS50006"/>
    </source>
</evidence>
<dbReference type="SUPFAM" id="SSF49879">
    <property type="entry name" value="SMAD/FHA domain"/>
    <property type="match status" value="1"/>
</dbReference>
<dbReference type="EMBL" id="QZBD01000063">
    <property type="protein sequence ID" value="THY32241.1"/>
    <property type="molecule type" value="Genomic_DNA"/>
</dbReference>
<dbReference type="InterPro" id="IPR008984">
    <property type="entry name" value="SMAD_FHA_dom_sf"/>
</dbReference>
<evidence type="ECO:0000313" key="3">
    <source>
        <dbReference type="EMBL" id="THY32241.1"/>
    </source>
</evidence>
<dbReference type="GO" id="GO:0005737">
    <property type="term" value="C:cytoplasm"/>
    <property type="evidence" value="ECO:0007669"/>
    <property type="project" value="TreeGrafter"/>
</dbReference>
<dbReference type="Pfam" id="PF00498">
    <property type="entry name" value="FHA"/>
    <property type="match status" value="1"/>
</dbReference>
<feature type="compositionally biased region" description="Polar residues" evidence="1">
    <location>
        <begin position="612"/>
        <end position="623"/>
    </location>
</feature>
<dbReference type="InterPro" id="IPR051176">
    <property type="entry name" value="Cent_Immune-Sig_Mod"/>
</dbReference>
<feature type="compositionally biased region" description="Low complexity" evidence="1">
    <location>
        <begin position="141"/>
        <end position="151"/>
    </location>
</feature>
<feature type="region of interest" description="Disordered" evidence="1">
    <location>
        <begin position="507"/>
        <end position="559"/>
    </location>
</feature>
<feature type="compositionally biased region" description="Low complexity" evidence="1">
    <location>
        <begin position="118"/>
        <end position="132"/>
    </location>
</feature>
<feature type="region of interest" description="Disordered" evidence="1">
    <location>
        <begin position="307"/>
        <end position="334"/>
    </location>
</feature>
<feature type="compositionally biased region" description="Polar residues" evidence="1">
    <location>
        <begin position="79"/>
        <end position="88"/>
    </location>
</feature>
<feature type="region of interest" description="Disordered" evidence="1">
    <location>
        <begin position="1"/>
        <end position="174"/>
    </location>
</feature>
<organism evidence="3 4">
    <name type="scientific">Aureobasidium pullulans</name>
    <name type="common">Black yeast</name>
    <name type="synonym">Pullularia pullulans</name>
    <dbReference type="NCBI Taxonomy" id="5580"/>
    <lineage>
        <taxon>Eukaryota</taxon>
        <taxon>Fungi</taxon>
        <taxon>Dikarya</taxon>
        <taxon>Ascomycota</taxon>
        <taxon>Pezizomycotina</taxon>
        <taxon>Dothideomycetes</taxon>
        <taxon>Dothideomycetidae</taxon>
        <taxon>Dothideales</taxon>
        <taxon>Saccotheciaceae</taxon>
        <taxon>Aureobasidium</taxon>
    </lineage>
</organism>
<reference evidence="3 4" key="1">
    <citation type="submission" date="2018-10" db="EMBL/GenBank/DDBJ databases">
        <title>Fifty Aureobasidium pullulans genomes reveal a recombining polyextremotolerant generalist.</title>
        <authorList>
            <person name="Gostincar C."/>
            <person name="Turk M."/>
            <person name="Zajc J."/>
            <person name="Gunde-Cimerman N."/>
        </authorList>
    </citation>
    <scope>NUCLEOTIDE SEQUENCE [LARGE SCALE GENOMIC DNA]</scope>
    <source>
        <strain evidence="3 4">EXF-6604</strain>
    </source>
</reference>
<sequence>MTAVAPPVQFQTPQGSVRSGATWTNPSPAMSQDDMSRMFMPGPRKSAQRSSSQSSLTSASSSSSSTISAASSSQSQPSPNNQDPTTWTTRKKSSRGIWPSGKAEPTAGLSTTRPQPVSSTSSGPSAASAISALHGPMLPSQQQQQQQQQQQMSTAQNGGSLRGGQPPSDTPAILHLSPMNGTFERKTISVPFYPDVLRIGRQTNAKTAPTPANGFFDSKVLSRQHAEIYAERNGRIYIRDVKSSNGTFVNGQRLSPENKESDPHELREQDVLELGIDIVSEDQKTIVHHKVAARVEHAGIYTQGTELNFGEMDPSHQMKRSNSQSSQQSAKANAMAAVMAARDSSAMQQPQWTRAWPSTVTTETIVKRLNRELSLAKKQSSDLARSKSCLEGLLAADDKTKQDKSTRPSPGKQQKSDSKPPVMFEPPAPPPQAPLPEKPDVAKALADPAIQPLLMRSETARPILAPNGSPTRADHSQALLILTHELKLAKDQIPSLVDRVKGLEEQLKQERNARESAEERASLLESSQKTSEDQEDASSNAQQDESSKDEPVQDETPNLQTQLDRLRAAMDDMKTQMEAYRRRAETAESQRDDAHQSLAEMVEQKRKENAEIQRQQEILSTPQSSNSDSDSSASNGHVSAPFAEGSLYSLLSEAGINANAALSSEQAASIQRLLARKMPLAQHDAPSDSSDKIKEQITHHGLPLGSGFIVVVVGMALMHYLDGWEKLHR</sequence>
<dbReference type="Gene3D" id="2.60.200.20">
    <property type="match status" value="1"/>
</dbReference>
<feature type="compositionally biased region" description="Basic and acidic residues" evidence="1">
    <location>
        <begin position="507"/>
        <end position="522"/>
    </location>
</feature>
<feature type="compositionally biased region" description="Polar residues" evidence="1">
    <location>
        <begin position="108"/>
        <end position="117"/>
    </location>
</feature>
<feature type="compositionally biased region" description="Polar residues" evidence="1">
    <location>
        <begin position="9"/>
        <end position="30"/>
    </location>
</feature>
<protein>
    <recommendedName>
        <fullName evidence="2">FHA domain-containing protein</fullName>
    </recommendedName>
</protein>
<name>A0A4S9LQY8_AURPU</name>
<feature type="compositionally biased region" description="Basic and acidic residues" evidence="1">
    <location>
        <begin position="396"/>
        <end position="406"/>
    </location>
</feature>
<dbReference type="PANTHER" id="PTHR15715:SF46">
    <property type="entry name" value="TO VACUOLE TARGETING VPS64, PUTATIVE (AFU_ORTHOLOGUE AFUA_2G02420)-RELATED"/>
    <property type="match status" value="1"/>
</dbReference>
<feature type="region of interest" description="Disordered" evidence="1">
    <location>
        <begin position="605"/>
        <end position="638"/>
    </location>
</feature>
<comment type="caution">
    <text evidence="3">The sequence shown here is derived from an EMBL/GenBank/DDBJ whole genome shotgun (WGS) entry which is preliminary data.</text>
</comment>
<evidence type="ECO:0000256" key="1">
    <source>
        <dbReference type="SAM" id="MobiDB-lite"/>
    </source>
</evidence>
<feature type="region of interest" description="Disordered" evidence="1">
    <location>
        <begin position="394"/>
        <end position="476"/>
    </location>
</feature>
<dbReference type="SMART" id="SM00240">
    <property type="entry name" value="FHA"/>
    <property type="match status" value="1"/>
</dbReference>
<dbReference type="AlphaFoldDB" id="A0A4S9LQY8"/>
<gene>
    <name evidence="3" type="ORF">D6D01_02660</name>
</gene>
<proteinExistence type="predicted"/>